<dbReference type="RefSeq" id="WP_345427010.1">
    <property type="nucleotide sequence ID" value="NZ_BAABGT010000115.1"/>
</dbReference>
<dbReference type="Proteomes" id="UP001501598">
    <property type="component" value="Unassembled WGS sequence"/>
</dbReference>
<gene>
    <name evidence="1" type="ORF">GCM10023175_65830</name>
</gene>
<accession>A0ABP8S313</accession>
<reference evidence="2" key="1">
    <citation type="journal article" date="2019" name="Int. J. Syst. Evol. Microbiol.">
        <title>The Global Catalogue of Microorganisms (GCM) 10K type strain sequencing project: providing services to taxonomists for standard genome sequencing and annotation.</title>
        <authorList>
            <consortium name="The Broad Institute Genomics Platform"/>
            <consortium name="The Broad Institute Genome Sequencing Center for Infectious Disease"/>
            <person name="Wu L."/>
            <person name="Ma J."/>
        </authorList>
    </citation>
    <scope>NUCLEOTIDE SEQUENCE [LARGE SCALE GENOMIC DNA]</scope>
    <source>
        <strain evidence="2">JCM 17906</strain>
    </source>
</reference>
<protein>
    <recommendedName>
        <fullName evidence="3">Short subunit dehydrogenase</fullName>
    </recommendedName>
</protein>
<sequence>MSSVQPSAHRPHVAGVAGGVGVTTIAHALRGHDAGIHRGQSIEILVCRATSESLVRAAHAIGRLDQQPILAVNCTDSGRPGRAVMTRLHMIAPHTARTVLLPHVDHWRALSKPLDAVRELVDSPRRDLGRQARRWAEAVEQIAGATPRIASTIVPLPAGGVLLPERPR</sequence>
<evidence type="ECO:0000313" key="2">
    <source>
        <dbReference type="Proteomes" id="UP001501598"/>
    </source>
</evidence>
<name>A0ABP8S313_9PSEU</name>
<proteinExistence type="predicted"/>
<comment type="caution">
    <text evidence="1">The sequence shown here is derived from an EMBL/GenBank/DDBJ whole genome shotgun (WGS) entry which is preliminary data.</text>
</comment>
<organism evidence="1 2">
    <name type="scientific">Pseudonocardia xishanensis</name>
    <dbReference type="NCBI Taxonomy" id="630995"/>
    <lineage>
        <taxon>Bacteria</taxon>
        <taxon>Bacillati</taxon>
        <taxon>Actinomycetota</taxon>
        <taxon>Actinomycetes</taxon>
        <taxon>Pseudonocardiales</taxon>
        <taxon>Pseudonocardiaceae</taxon>
        <taxon>Pseudonocardia</taxon>
    </lineage>
</organism>
<dbReference type="EMBL" id="BAABGT010000115">
    <property type="protein sequence ID" value="GAA4558858.1"/>
    <property type="molecule type" value="Genomic_DNA"/>
</dbReference>
<keyword evidence="2" id="KW-1185">Reference proteome</keyword>
<evidence type="ECO:0008006" key="3">
    <source>
        <dbReference type="Google" id="ProtNLM"/>
    </source>
</evidence>
<evidence type="ECO:0000313" key="1">
    <source>
        <dbReference type="EMBL" id="GAA4558858.1"/>
    </source>
</evidence>